<reference evidence="3" key="1">
    <citation type="submission" date="2021-01" db="EMBL/GenBank/DDBJ databases">
        <authorList>
            <person name="Corre E."/>
            <person name="Pelletier E."/>
            <person name="Niang G."/>
            <person name="Scheremetjew M."/>
            <person name="Finn R."/>
            <person name="Kale V."/>
            <person name="Holt S."/>
            <person name="Cochrane G."/>
            <person name="Meng A."/>
            <person name="Brown T."/>
            <person name="Cohen L."/>
        </authorList>
    </citation>
    <scope>NUCLEOTIDE SEQUENCE</scope>
    <source>
        <strain evidence="3">SM1012Den-03</strain>
    </source>
</reference>
<dbReference type="EMBL" id="HBGZ01033654">
    <property type="protein sequence ID" value="CAD9632840.1"/>
    <property type="molecule type" value="Transcribed_RNA"/>
</dbReference>
<dbReference type="PROSITE" id="PS00893">
    <property type="entry name" value="NUDIX_BOX"/>
    <property type="match status" value="1"/>
</dbReference>
<evidence type="ECO:0000256" key="1">
    <source>
        <dbReference type="ARBA" id="ARBA00022801"/>
    </source>
</evidence>
<dbReference type="GO" id="GO:0006203">
    <property type="term" value="P:dGTP catabolic process"/>
    <property type="evidence" value="ECO:0007669"/>
    <property type="project" value="TreeGrafter"/>
</dbReference>
<dbReference type="PROSITE" id="PS51462">
    <property type="entry name" value="NUDIX"/>
    <property type="match status" value="1"/>
</dbReference>
<dbReference type="AlphaFoldDB" id="A0A7S2Q4S9"/>
<dbReference type="CDD" id="cd04678">
    <property type="entry name" value="NUDIX_MTH2_Nudt15"/>
    <property type="match status" value="1"/>
</dbReference>
<dbReference type="Pfam" id="PF00293">
    <property type="entry name" value="NUDIX"/>
    <property type="match status" value="1"/>
</dbReference>
<dbReference type="SUPFAM" id="SSF55811">
    <property type="entry name" value="Nudix"/>
    <property type="match status" value="1"/>
</dbReference>
<evidence type="ECO:0000259" key="2">
    <source>
        <dbReference type="PROSITE" id="PS51462"/>
    </source>
</evidence>
<dbReference type="GO" id="GO:0005829">
    <property type="term" value="C:cytosol"/>
    <property type="evidence" value="ECO:0007669"/>
    <property type="project" value="TreeGrafter"/>
</dbReference>
<dbReference type="InterPro" id="IPR020084">
    <property type="entry name" value="NUDIX_hydrolase_CS"/>
</dbReference>
<feature type="domain" description="Nudix hydrolase" evidence="2">
    <location>
        <begin position="6"/>
        <end position="141"/>
    </location>
</feature>
<dbReference type="PANTHER" id="PTHR16099:SF5">
    <property type="entry name" value="NUCLEOTIDE TRIPHOSPHATE DIPHOSPHATASE NUDT15"/>
    <property type="match status" value="1"/>
</dbReference>
<sequence length="170" mass="19167">MSSNKVVRVGVGVLIRDPLHPTKVFAGIRKNSHGANTLALPGGHLELYESWEQCAIRETLEETGLQLVLDSVKFGHVTNDMMEKEGKHYVTIFMMGECLCEVTRPKNLEPHKCAGWDSYSWEELCRFAANSKDDRSGDNNDGEDMPKLFGPLLKLVEEAPPNVLHFFHDR</sequence>
<name>A0A7S2Q4S9_9STRA</name>
<accession>A0A7S2Q4S9</accession>
<dbReference type="FunFam" id="3.90.79.10:FF:000060">
    <property type="entry name" value="Nudix hydrolase 1"/>
    <property type="match status" value="1"/>
</dbReference>
<proteinExistence type="predicted"/>
<dbReference type="Gene3D" id="3.90.79.10">
    <property type="entry name" value="Nucleoside Triphosphate Pyrophosphohydrolase"/>
    <property type="match status" value="1"/>
</dbReference>
<protein>
    <recommendedName>
        <fullName evidence="2">Nudix hydrolase domain-containing protein</fullName>
    </recommendedName>
</protein>
<dbReference type="GO" id="GO:0035539">
    <property type="term" value="F:8-oxo-7,8-dihydrodeoxyguanosine triphosphate pyrophosphatase activity"/>
    <property type="evidence" value="ECO:0007669"/>
    <property type="project" value="TreeGrafter"/>
</dbReference>
<dbReference type="InterPro" id="IPR000086">
    <property type="entry name" value="NUDIX_hydrolase_dom"/>
</dbReference>
<organism evidence="3">
    <name type="scientific">Skeletonema marinoi</name>
    <dbReference type="NCBI Taxonomy" id="267567"/>
    <lineage>
        <taxon>Eukaryota</taxon>
        <taxon>Sar</taxon>
        <taxon>Stramenopiles</taxon>
        <taxon>Ochrophyta</taxon>
        <taxon>Bacillariophyta</taxon>
        <taxon>Coscinodiscophyceae</taxon>
        <taxon>Thalassiosirophycidae</taxon>
        <taxon>Thalassiosirales</taxon>
        <taxon>Skeletonemataceae</taxon>
        <taxon>Skeletonema</taxon>
        <taxon>Skeletonema marinoi-dohrnii complex</taxon>
    </lineage>
</organism>
<keyword evidence="1" id="KW-0378">Hydrolase</keyword>
<dbReference type="PANTHER" id="PTHR16099">
    <property type="entry name" value="8-OXO-DGTP DIPHOSPHATES NUDT15"/>
    <property type="match status" value="1"/>
</dbReference>
<evidence type="ECO:0000313" key="3">
    <source>
        <dbReference type="EMBL" id="CAD9632840.1"/>
    </source>
</evidence>
<dbReference type="InterPro" id="IPR015797">
    <property type="entry name" value="NUDIX_hydrolase-like_dom_sf"/>
</dbReference>
<gene>
    <name evidence="3" type="ORF">SMAR0320_LOCUS24129</name>
</gene>